<name>A0A931G0S9_9ACTN</name>
<evidence type="ECO:0000313" key="5">
    <source>
        <dbReference type="Proteomes" id="UP000598146"/>
    </source>
</evidence>
<evidence type="ECO:0000313" key="4">
    <source>
        <dbReference type="EMBL" id="MBG0566235.1"/>
    </source>
</evidence>
<dbReference type="PANTHER" id="PTHR10434:SF11">
    <property type="entry name" value="1-ACYL-SN-GLYCEROL-3-PHOSPHATE ACYLTRANSFERASE"/>
    <property type="match status" value="1"/>
</dbReference>
<comment type="caution">
    <text evidence="4">The sequence shown here is derived from an EMBL/GenBank/DDBJ whole genome shotgun (WGS) entry which is preliminary data.</text>
</comment>
<dbReference type="Pfam" id="PF01553">
    <property type="entry name" value="Acyltransferase"/>
    <property type="match status" value="1"/>
</dbReference>
<dbReference type="SMART" id="SM00563">
    <property type="entry name" value="PlsC"/>
    <property type="match status" value="1"/>
</dbReference>
<evidence type="ECO:0000259" key="3">
    <source>
        <dbReference type="SMART" id="SM00563"/>
    </source>
</evidence>
<dbReference type="Proteomes" id="UP000598146">
    <property type="component" value="Unassembled WGS sequence"/>
</dbReference>
<reference evidence="4" key="1">
    <citation type="submission" date="2020-11" db="EMBL/GenBank/DDBJ databases">
        <title>Isolation and identification of active actinomycetes.</title>
        <authorList>
            <person name="Sun X."/>
        </authorList>
    </citation>
    <scope>NUCLEOTIDE SEQUENCE</scope>
    <source>
        <strain evidence="4">NEAU-A11</strain>
    </source>
</reference>
<gene>
    <name evidence="4" type="ORF">I4J89_32790</name>
</gene>
<evidence type="ECO:0000256" key="1">
    <source>
        <dbReference type="ARBA" id="ARBA00022679"/>
    </source>
</evidence>
<dbReference type="CDD" id="cd07989">
    <property type="entry name" value="LPLAT_AGPAT-like"/>
    <property type="match status" value="1"/>
</dbReference>
<evidence type="ECO:0000256" key="2">
    <source>
        <dbReference type="ARBA" id="ARBA00023315"/>
    </source>
</evidence>
<dbReference type="SUPFAM" id="SSF69593">
    <property type="entry name" value="Glycerol-3-phosphate (1)-acyltransferase"/>
    <property type="match status" value="1"/>
</dbReference>
<dbReference type="RefSeq" id="WP_196418012.1">
    <property type="nucleotide sequence ID" value="NZ_JADQTO010000019.1"/>
</dbReference>
<dbReference type="GO" id="GO:0006654">
    <property type="term" value="P:phosphatidic acid biosynthetic process"/>
    <property type="evidence" value="ECO:0007669"/>
    <property type="project" value="TreeGrafter"/>
</dbReference>
<protein>
    <submittedName>
        <fullName evidence="4">1-acyl-sn-glycerol-3-phosphate acyltransferase</fullName>
    </submittedName>
</protein>
<feature type="domain" description="Phospholipid/glycerol acyltransferase" evidence="3">
    <location>
        <begin position="39"/>
        <end position="158"/>
    </location>
</feature>
<keyword evidence="1" id="KW-0808">Transferase</keyword>
<dbReference type="EMBL" id="JADQTO010000019">
    <property type="protein sequence ID" value="MBG0566235.1"/>
    <property type="molecule type" value="Genomic_DNA"/>
</dbReference>
<dbReference type="InterPro" id="IPR002123">
    <property type="entry name" value="Plipid/glycerol_acylTrfase"/>
</dbReference>
<dbReference type="GO" id="GO:0003841">
    <property type="term" value="F:1-acylglycerol-3-phosphate O-acyltransferase activity"/>
    <property type="evidence" value="ECO:0007669"/>
    <property type="project" value="TreeGrafter"/>
</dbReference>
<organism evidence="4 5">
    <name type="scientific">Actinoplanes aureus</name>
    <dbReference type="NCBI Taxonomy" id="2792083"/>
    <lineage>
        <taxon>Bacteria</taxon>
        <taxon>Bacillati</taxon>
        <taxon>Actinomycetota</taxon>
        <taxon>Actinomycetes</taxon>
        <taxon>Micromonosporales</taxon>
        <taxon>Micromonosporaceae</taxon>
        <taxon>Actinoplanes</taxon>
    </lineage>
</organism>
<proteinExistence type="predicted"/>
<keyword evidence="2 4" id="KW-0012">Acyltransferase</keyword>
<accession>A0A931G0S9</accession>
<dbReference type="AlphaFoldDB" id="A0A931G0S9"/>
<sequence>MTRTPPLYALTDRTLGTLVRAIWRPAVTGLEHVPAGTGAILCANHLSVGDQLFLGLTAPRHVAFWAKAEYFRTPGLRGAITRSVVTGMGAIPVERGGGRAVLAAFDAAVPVLRAGGLVAVFPEGTRSPDGRLYRGRTGAVRLAAQAGVPLVPVGIRGTEPRSSGRRAVAIAFGPALPAPDPSPQAAEVRALTDVLLARIQSLTGQEYVPQYAPTRSPSGAGR</sequence>
<dbReference type="PANTHER" id="PTHR10434">
    <property type="entry name" value="1-ACYL-SN-GLYCEROL-3-PHOSPHATE ACYLTRANSFERASE"/>
    <property type="match status" value="1"/>
</dbReference>
<dbReference type="GO" id="GO:0005886">
    <property type="term" value="C:plasma membrane"/>
    <property type="evidence" value="ECO:0007669"/>
    <property type="project" value="TreeGrafter"/>
</dbReference>
<keyword evidence="5" id="KW-1185">Reference proteome</keyword>